<protein>
    <submittedName>
        <fullName evidence="3">DUF3043 domain-containing protein</fullName>
    </submittedName>
</protein>
<dbReference type="Proteomes" id="UP000218690">
    <property type="component" value="Unassembled WGS sequence"/>
</dbReference>
<feature type="compositionally biased region" description="Basic and acidic residues" evidence="1">
    <location>
        <begin position="47"/>
        <end position="64"/>
    </location>
</feature>
<dbReference type="EMBL" id="NWBP01000033">
    <property type="protein sequence ID" value="PCC82199.1"/>
    <property type="molecule type" value="Genomic_DNA"/>
</dbReference>
<evidence type="ECO:0000313" key="4">
    <source>
        <dbReference type="Proteomes" id="UP000218690"/>
    </source>
</evidence>
<proteinExistence type="predicted"/>
<evidence type="ECO:0000256" key="2">
    <source>
        <dbReference type="SAM" id="Phobius"/>
    </source>
</evidence>
<name>A0A2A4AIB0_9CORY</name>
<evidence type="ECO:0000313" key="3">
    <source>
        <dbReference type="EMBL" id="PCC82199.1"/>
    </source>
</evidence>
<organism evidence="3 4">
    <name type="scientific">Corynebacterium accolens</name>
    <dbReference type="NCBI Taxonomy" id="38284"/>
    <lineage>
        <taxon>Bacteria</taxon>
        <taxon>Bacillati</taxon>
        <taxon>Actinomycetota</taxon>
        <taxon>Actinomycetes</taxon>
        <taxon>Mycobacteriales</taxon>
        <taxon>Corynebacteriaceae</taxon>
        <taxon>Corynebacterium</taxon>
    </lineage>
</organism>
<accession>A0A2A4AIB0</accession>
<keyword evidence="2" id="KW-0472">Membrane</keyword>
<sequence length="233" mass="26970">MKLPWQKDEKADGSAALPASQMSETPAAEKPVEHRKGYTPPKGRPTPKRDQQEIARGVKRDPHGMSEAQRYQHRKEMKASMSKEEWKAYKRKEREESRAANRLAQERMASGDERYLLPRDKGEVRRYVRDWVDSRKFINEWMMPMMLLLLVVMMLANFSPNVANWVNIFAMVVIAVIAIEGFWLARQCNNAVRLKFPGTTEAGFGLGFYAYTRASQPRKWRTPKPRVERGATV</sequence>
<reference evidence="3 4" key="1">
    <citation type="submission" date="2017-09" db="EMBL/GenBank/DDBJ databases">
        <title>Draft Genome Sequence of Corynebacterium accolens AH4003.</title>
        <authorList>
            <person name="Chen Y."/>
            <person name="Oosthuysen W.F."/>
            <person name="Kelley S."/>
            <person name="Horswill A."/>
        </authorList>
    </citation>
    <scope>NUCLEOTIDE SEQUENCE [LARGE SCALE GENOMIC DNA]</scope>
    <source>
        <strain evidence="3 4">AH4003</strain>
    </source>
</reference>
<feature type="transmembrane region" description="Helical" evidence="2">
    <location>
        <begin position="141"/>
        <end position="159"/>
    </location>
</feature>
<gene>
    <name evidence="3" type="ORF">COM45_10890</name>
</gene>
<keyword evidence="2" id="KW-0812">Transmembrane</keyword>
<dbReference type="AlphaFoldDB" id="A0A2A4AIB0"/>
<dbReference type="Pfam" id="PF11241">
    <property type="entry name" value="DUF3043"/>
    <property type="match status" value="1"/>
</dbReference>
<keyword evidence="2" id="KW-1133">Transmembrane helix</keyword>
<evidence type="ECO:0000256" key="1">
    <source>
        <dbReference type="SAM" id="MobiDB-lite"/>
    </source>
</evidence>
<comment type="caution">
    <text evidence="3">The sequence shown here is derived from an EMBL/GenBank/DDBJ whole genome shotgun (WGS) entry which is preliminary data.</text>
</comment>
<feature type="compositionally biased region" description="Basic and acidic residues" evidence="1">
    <location>
        <begin position="1"/>
        <end position="12"/>
    </location>
</feature>
<dbReference type="InterPro" id="IPR021403">
    <property type="entry name" value="DUF3043"/>
</dbReference>
<feature type="region of interest" description="Disordered" evidence="1">
    <location>
        <begin position="1"/>
        <end position="83"/>
    </location>
</feature>
<feature type="transmembrane region" description="Helical" evidence="2">
    <location>
        <begin position="165"/>
        <end position="185"/>
    </location>
</feature>